<name>E2BZS2_HARSA</name>
<dbReference type="AlphaFoldDB" id="E2BZS2"/>
<evidence type="ECO:0000256" key="1">
    <source>
        <dbReference type="SAM" id="Coils"/>
    </source>
</evidence>
<gene>
    <name evidence="3" type="ORF">EAI_04846</name>
</gene>
<keyword evidence="4" id="KW-1185">Reference proteome</keyword>
<feature type="coiled-coil region" evidence="1">
    <location>
        <begin position="132"/>
        <end position="159"/>
    </location>
</feature>
<sequence>MISNFKKQNSEPSDSKSYTDECSNPSMDLPLTSGVWGSGKEVGADRQRSDVILSEGSRIQLPGTSTVAQRATKVANNTGNEGGRTAKDVGGMKRIRAITNSDSSVAEVPALIPEKMKQGRLATTGLGVGLKERKAIDLVRRKEEESERLEREAWDLLDKGMFRSLKDKRPVEEVFRDPCSRILLRETRSSELASEAGRALGAVRLVARRFKTLKGTFVSLLNRAVATSEAVLATLLARTAELDGRGDEDLKITREVEELREELRELRTENRRLEEELRVSKASMIPALDLSSRPLRNRRRTYAETVGSTTSTEEEKTMEWFERRRKKKRRRKNVHSSSLSPFDGRGKEKGMVNGEGGRPGEMPPSYDDNLPDDSPPPTERPDGVEEDLDASMATTVPTRDCMAELDRLTAVVARLVPGGEEIQMTGGRSSVTDPIRDKGRTKGRVIPDWKAQASIPTVGLKT</sequence>
<feature type="coiled-coil region" evidence="1">
    <location>
        <begin position="249"/>
        <end position="283"/>
    </location>
</feature>
<evidence type="ECO:0008006" key="5">
    <source>
        <dbReference type="Google" id="ProtNLM"/>
    </source>
</evidence>
<accession>E2BZS2</accession>
<evidence type="ECO:0000313" key="3">
    <source>
        <dbReference type="EMBL" id="EFN78809.1"/>
    </source>
</evidence>
<protein>
    <recommendedName>
        <fullName evidence="5">Gag-like protein</fullName>
    </recommendedName>
</protein>
<dbReference type="OrthoDB" id="7615112at2759"/>
<feature type="region of interest" description="Disordered" evidence="2">
    <location>
        <begin position="301"/>
        <end position="390"/>
    </location>
</feature>
<feature type="compositionally biased region" description="Basic residues" evidence="2">
    <location>
        <begin position="323"/>
        <end position="334"/>
    </location>
</feature>
<reference evidence="3 4" key="1">
    <citation type="journal article" date="2010" name="Science">
        <title>Genomic comparison of the ants Camponotus floridanus and Harpegnathos saltator.</title>
        <authorList>
            <person name="Bonasio R."/>
            <person name="Zhang G."/>
            <person name="Ye C."/>
            <person name="Mutti N.S."/>
            <person name="Fang X."/>
            <person name="Qin N."/>
            <person name="Donahue G."/>
            <person name="Yang P."/>
            <person name="Li Q."/>
            <person name="Li C."/>
            <person name="Zhang P."/>
            <person name="Huang Z."/>
            <person name="Berger S.L."/>
            <person name="Reinberg D."/>
            <person name="Wang J."/>
            <person name="Liebig J."/>
        </authorList>
    </citation>
    <scope>NUCLEOTIDE SEQUENCE [LARGE SCALE GENOMIC DNA]</scope>
    <source>
        <strain evidence="3 4">R22 G/1</strain>
    </source>
</reference>
<feature type="compositionally biased region" description="Basic and acidic residues" evidence="2">
    <location>
        <begin position="313"/>
        <end position="322"/>
    </location>
</feature>
<evidence type="ECO:0000256" key="2">
    <source>
        <dbReference type="SAM" id="MobiDB-lite"/>
    </source>
</evidence>
<dbReference type="InParanoid" id="E2BZS2"/>
<feature type="compositionally biased region" description="Polar residues" evidence="2">
    <location>
        <begin position="1"/>
        <end position="12"/>
    </location>
</feature>
<dbReference type="EMBL" id="GL451661">
    <property type="protein sequence ID" value="EFN78809.1"/>
    <property type="molecule type" value="Genomic_DNA"/>
</dbReference>
<keyword evidence="1" id="KW-0175">Coiled coil</keyword>
<organism evidence="4">
    <name type="scientific">Harpegnathos saltator</name>
    <name type="common">Jerdon's jumping ant</name>
    <dbReference type="NCBI Taxonomy" id="610380"/>
    <lineage>
        <taxon>Eukaryota</taxon>
        <taxon>Metazoa</taxon>
        <taxon>Ecdysozoa</taxon>
        <taxon>Arthropoda</taxon>
        <taxon>Hexapoda</taxon>
        <taxon>Insecta</taxon>
        <taxon>Pterygota</taxon>
        <taxon>Neoptera</taxon>
        <taxon>Endopterygota</taxon>
        <taxon>Hymenoptera</taxon>
        <taxon>Apocrita</taxon>
        <taxon>Aculeata</taxon>
        <taxon>Formicoidea</taxon>
        <taxon>Formicidae</taxon>
        <taxon>Ponerinae</taxon>
        <taxon>Ponerini</taxon>
        <taxon>Harpegnathos</taxon>
    </lineage>
</organism>
<dbReference type="Proteomes" id="UP000008237">
    <property type="component" value="Unassembled WGS sequence"/>
</dbReference>
<proteinExistence type="predicted"/>
<feature type="region of interest" description="Disordered" evidence="2">
    <location>
        <begin position="1"/>
        <end position="48"/>
    </location>
</feature>
<evidence type="ECO:0000313" key="4">
    <source>
        <dbReference type="Proteomes" id="UP000008237"/>
    </source>
</evidence>